<dbReference type="PRINTS" id="PR00035">
    <property type="entry name" value="HTHGNTR"/>
</dbReference>
<comment type="caution">
    <text evidence="5">The sequence shown here is derived from an EMBL/GenBank/DDBJ whole genome shotgun (WGS) entry which is preliminary data.</text>
</comment>
<dbReference type="Pfam" id="PF00392">
    <property type="entry name" value="GntR"/>
    <property type="match status" value="1"/>
</dbReference>
<dbReference type="PANTHER" id="PTHR43537:SF5">
    <property type="entry name" value="UXU OPERON TRANSCRIPTIONAL REGULATOR"/>
    <property type="match status" value="1"/>
</dbReference>
<accession>A0AAW7Z985</accession>
<keyword evidence="3" id="KW-0804">Transcription</keyword>
<keyword evidence="2" id="KW-0238">DNA-binding</keyword>
<dbReference type="SUPFAM" id="SSF46785">
    <property type="entry name" value="Winged helix' DNA-binding domain"/>
    <property type="match status" value="1"/>
</dbReference>
<dbReference type="InterPro" id="IPR036388">
    <property type="entry name" value="WH-like_DNA-bd_sf"/>
</dbReference>
<dbReference type="PANTHER" id="PTHR43537">
    <property type="entry name" value="TRANSCRIPTIONAL REGULATOR, GNTR FAMILY"/>
    <property type="match status" value="1"/>
</dbReference>
<proteinExistence type="predicted"/>
<keyword evidence="6" id="KW-1185">Reference proteome</keyword>
<dbReference type="GO" id="GO:0003700">
    <property type="term" value="F:DNA-binding transcription factor activity"/>
    <property type="evidence" value="ECO:0007669"/>
    <property type="project" value="InterPro"/>
</dbReference>
<name>A0AAW7Z985_9FIRM</name>
<evidence type="ECO:0000256" key="2">
    <source>
        <dbReference type="ARBA" id="ARBA00023125"/>
    </source>
</evidence>
<dbReference type="PROSITE" id="PS50949">
    <property type="entry name" value="HTH_GNTR"/>
    <property type="match status" value="1"/>
</dbReference>
<dbReference type="SMART" id="SM00895">
    <property type="entry name" value="FCD"/>
    <property type="match status" value="1"/>
</dbReference>
<dbReference type="Gene3D" id="1.10.10.10">
    <property type="entry name" value="Winged helix-like DNA-binding domain superfamily/Winged helix DNA-binding domain"/>
    <property type="match status" value="1"/>
</dbReference>
<evidence type="ECO:0000256" key="3">
    <source>
        <dbReference type="ARBA" id="ARBA00023163"/>
    </source>
</evidence>
<dbReference type="Gene3D" id="1.20.120.530">
    <property type="entry name" value="GntR ligand-binding domain-like"/>
    <property type="match status" value="1"/>
</dbReference>
<dbReference type="Pfam" id="PF07729">
    <property type="entry name" value="FCD"/>
    <property type="match status" value="1"/>
</dbReference>
<dbReference type="RefSeq" id="WP_304540662.1">
    <property type="nucleotide sequence ID" value="NZ_JARPTC010000002.1"/>
</dbReference>
<keyword evidence="1" id="KW-0805">Transcription regulation</keyword>
<reference evidence="5" key="1">
    <citation type="journal article" date="2023" name="J. Hazard. Mater.">
        <title>Anaerobic biodegradation of pyrene and benzo[a]pyrene by a new sulfate-reducing Desulforamulus aquiferis strain DSA.</title>
        <authorList>
            <person name="Zhang Z."/>
            <person name="Sun J."/>
            <person name="Gong X."/>
            <person name="Wang C."/>
            <person name="Wang H."/>
        </authorList>
    </citation>
    <scope>NUCLEOTIDE SEQUENCE</scope>
    <source>
        <strain evidence="5">DSA</strain>
    </source>
</reference>
<dbReference type="AlphaFoldDB" id="A0AAW7Z985"/>
<dbReference type="GO" id="GO:0003677">
    <property type="term" value="F:DNA binding"/>
    <property type="evidence" value="ECO:0007669"/>
    <property type="project" value="UniProtKB-KW"/>
</dbReference>
<dbReference type="InterPro" id="IPR036390">
    <property type="entry name" value="WH_DNA-bd_sf"/>
</dbReference>
<gene>
    <name evidence="5" type="ORF">P6N53_01745</name>
</gene>
<organism evidence="5 6">
    <name type="scientific">Desulforamulus aquiferis</name>
    <dbReference type="NCBI Taxonomy" id="1397668"/>
    <lineage>
        <taxon>Bacteria</taxon>
        <taxon>Bacillati</taxon>
        <taxon>Bacillota</taxon>
        <taxon>Clostridia</taxon>
        <taxon>Eubacteriales</taxon>
        <taxon>Peptococcaceae</taxon>
        <taxon>Desulforamulus</taxon>
    </lineage>
</organism>
<dbReference type="InterPro" id="IPR011711">
    <property type="entry name" value="GntR_C"/>
</dbReference>
<dbReference type="InterPro" id="IPR008920">
    <property type="entry name" value="TF_FadR/GntR_C"/>
</dbReference>
<dbReference type="SMART" id="SM00345">
    <property type="entry name" value="HTH_GNTR"/>
    <property type="match status" value="1"/>
</dbReference>
<dbReference type="InterPro" id="IPR000524">
    <property type="entry name" value="Tscrpt_reg_HTH_GntR"/>
</dbReference>
<dbReference type="Proteomes" id="UP001172911">
    <property type="component" value="Unassembled WGS sequence"/>
</dbReference>
<evidence type="ECO:0000313" key="5">
    <source>
        <dbReference type="EMBL" id="MDO7785950.1"/>
    </source>
</evidence>
<evidence type="ECO:0000259" key="4">
    <source>
        <dbReference type="PROSITE" id="PS50949"/>
    </source>
</evidence>
<dbReference type="CDD" id="cd07377">
    <property type="entry name" value="WHTH_GntR"/>
    <property type="match status" value="1"/>
</dbReference>
<protein>
    <submittedName>
        <fullName evidence="5">FadR/GntR family transcriptional regulator</fullName>
    </submittedName>
</protein>
<reference evidence="5" key="2">
    <citation type="submission" date="2023-03" db="EMBL/GenBank/DDBJ databases">
        <authorList>
            <person name="Zhang Z."/>
        </authorList>
    </citation>
    <scope>NUCLEOTIDE SEQUENCE</scope>
    <source>
        <strain evidence="5">DSA</strain>
    </source>
</reference>
<evidence type="ECO:0000256" key="1">
    <source>
        <dbReference type="ARBA" id="ARBA00023015"/>
    </source>
</evidence>
<dbReference type="EMBL" id="JARPTC010000002">
    <property type="protein sequence ID" value="MDO7785950.1"/>
    <property type="molecule type" value="Genomic_DNA"/>
</dbReference>
<sequence length="244" mass="27651">MKFKPIKAKKIYEEIVEQIKGMITSGELNAGDKLVPERELAERLQVGRSAVREAYRALEAIGLIEIRPGEGTFVREMGTKAMNDIMSLAVLTGKDTIFELMELRKIVEVESAALAAQRRTEEDLKNMKHWLVQMKKDIAGGSLGDVADIKFHYALSDAAHNSLLNRLMNSISETMKKEMVTIREKMYLTLGTPQNLYEQHEVIFNNIQAGNIEGSRNAMFIHLDYAEKEFIKNMNISTNIKESN</sequence>
<feature type="domain" description="HTH gntR-type" evidence="4">
    <location>
        <begin position="9"/>
        <end position="77"/>
    </location>
</feature>
<evidence type="ECO:0000313" key="6">
    <source>
        <dbReference type="Proteomes" id="UP001172911"/>
    </source>
</evidence>
<dbReference type="SUPFAM" id="SSF48008">
    <property type="entry name" value="GntR ligand-binding domain-like"/>
    <property type="match status" value="1"/>
</dbReference>